<accession>A0A6A4QE33</accession>
<dbReference type="GO" id="GO:0045543">
    <property type="term" value="F:gibberellin 2-beta-dioxygenase activity"/>
    <property type="evidence" value="ECO:0007669"/>
    <property type="project" value="UniProtKB-EC"/>
</dbReference>
<keyword evidence="2 10" id="KW-0479">Metal-binding</keyword>
<evidence type="ECO:0000256" key="1">
    <source>
        <dbReference type="ARBA" id="ARBA00004972"/>
    </source>
</evidence>
<comment type="similarity">
    <text evidence="8">Belongs to the iron/ascorbate-dependent oxidoreductase family. GA2OX subfamily.</text>
</comment>
<evidence type="ECO:0000256" key="3">
    <source>
        <dbReference type="ARBA" id="ARBA00022964"/>
    </source>
</evidence>
<dbReference type="EC" id="1.14.11.13" evidence="9"/>
<dbReference type="Proteomes" id="UP000447434">
    <property type="component" value="Chromosome 6"/>
</dbReference>
<dbReference type="FunFam" id="2.60.120.330:FF:000025">
    <property type="entry name" value="Gibberellin 2-beta-dioxygenase 2"/>
    <property type="match status" value="1"/>
</dbReference>
<evidence type="ECO:0000256" key="8">
    <source>
        <dbReference type="ARBA" id="ARBA00061282"/>
    </source>
</evidence>
<dbReference type="Pfam" id="PF14226">
    <property type="entry name" value="DIOX_N"/>
    <property type="match status" value="1"/>
</dbReference>
<dbReference type="PRINTS" id="PR00682">
    <property type="entry name" value="IPNSYNTHASE"/>
</dbReference>
<evidence type="ECO:0000256" key="9">
    <source>
        <dbReference type="ARBA" id="ARBA00066708"/>
    </source>
</evidence>
<dbReference type="OrthoDB" id="288590at2759"/>
<sequence>MVVPSPMIRTKKTKAVGIPTIDLSMERSELREQVVKACEEYGFFRVVKHGVPKEVISRMEEEGAEFFAKPTSEKLQAGPATPFGYGCRNIGPNGDMGNLEYLLLHTNPLCISQRSKTISKDPTKFSNALNDYIGAAKELVCEILELVAEGLWVPDKFSLTNLIKDVQSDSLLRINHYPPVIKNGNQNNLKINDNNNNNIGFGEHSDPQILTILRSNDVGGLQISTHDGLWIPVPPDPNGFFVMVGDVLQVLTNGRFRSVRHRAMTNSRKTRMSMMYFAAPPLNWWIEPLSKMVTAQNPRVYKPFTWAQYKKAAYSLKLGDSRLDLFKVGNESDSYPLQEKTIYSIGLSSTEIHLPKTNKIAFKNMILSNDSHV</sequence>
<dbReference type="EMBL" id="WOCE01000006">
    <property type="protein sequence ID" value="KAE9611873.1"/>
    <property type="molecule type" value="Genomic_DNA"/>
</dbReference>
<protein>
    <recommendedName>
        <fullName evidence="9">gibberellin 2beta-dioxygenase</fullName>
        <ecNumber evidence="9">1.14.11.13</ecNumber>
    </recommendedName>
</protein>
<evidence type="ECO:0000259" key="11">
    <source>
        <dbReference type="PROSITE" id="PS51471"/>
    </source>
</evidence>
<comment type="catalytic activity">
    <reaction evidence="7">
        <text>gibberellin A1 + 2-oxoglutarate + O2 = gibberellin A8 + succinate + CO2</text>
        <dbReference type="Rhea" id="RHEA:15005"/>
        <dbReference type="ChEBI" id="CHEBI:15379"/>
        <dbReference type="ChEBI" id="CHEBI:16526"/>
        <dbReference type="ChEBI" id="CHEBI:16810"/>
        <dbReference type="ChEBI" id="CHEBI:30031"/>
        <dbReference type="ChEBI" id="CHEBI:58524"/>
        <dbReference type="ChEBI" id="CHEBI:58594"/>
        <dbReference type="EC" id="1.14.11.13"/>
    </reaction>
</comment>
<keyword evidence="13" id="KW-1185">Reference proteome</keyword>
<evidence type="ECO:0000256" key="4">
    <source>
        <dbReference type="ARBA" id="ARBA00023002"/>
    </source>
</evidence>
<dbReference type="InterPro" id="IPR026992">
    <property type="entry name" value="DIOX_N"/>
</dbReference>
<dbReference type="SUPFAM" id="SSF51197">
    <property type="entry name" value="Clavaminate synthase-like"/>
    <property type="match status" value="1"/>
</dbReference>
<comment type="caution">
    <text evidence="12">The sequence shown here is derived from an EMBL/GenBank/DDBJ whole genome shotgun (WGS) entry which is preliminary data.</text>
</comment>
<dbReference type="GO" id="GO:0046872">
    <property type="term" value="F:metal ion binding"/>
    <property type="evidence" value="ECO:0007669"/>
    <property type="project" value="UniProtKB-KW"/>
</dbReference>
<dbReference type="InterPro" id="IPR044861">
    <property type="entry name" value="IPNS-like_FE2OG_OXY"/>
</dbReference>
<evidence type="ECO:0000313" key="12">
    <source>
        <dbReference type="EMBL" id="KAE9611873.1"/>
    </source>
</evidence>
<evidence type="ECO:0000256" key="6">
    <source>
        <dbReference type="ARBA" id="ARBA00037909"/>
    </source>
</evidence>
<dbReference type="InterPro" id="IPR050231">
    <property type="entry name" value="Iron_ascorbate_oxido_reductase"/>
</dbReference>
<evidence type="ECO:0000256" key="7">
    <source>
        <dbReference type="ARBA" id="ARBA00052204"/>
    </source>
</evidence>
<dbReference type="PROSITE" id="PS51471">
    <property type="entry name" value="FE2OG_OXY"/>
    <property type="match status" value="1"/>
</dbReference>
<organism evidence="12 13">
    <name type="scientific">Lupinus albus</name>
    <name type="common">White lupine</name>
    <name type="synonym">Lupinus termis</name>
    <dbReference type="NCBI Taxonomy" id="3870"/>
    <lineage>
        <taxon>Eukaryota</taxon>
        <taxon>Viridiplantae</taxon>
        <taxon>Streptophyta</taxon>
        <taxon>Embryophyta</taxon>
        <taxon>Tracheophyta</taxon>
        <taxon>Spermatophyta</taxon>
        <taxon>Magnoliopsida</taxon>
        <taxon>eudicotyledons</taxon>
        <taxon>Gunneridae</taxon>
        <taxon>Pentapetalae</taxon>
        <taxon>rosids</taxon>
        <taxon>fabids</taxon>
        <taxon>Fabales</taxon>
        <taxon>Fabaceae</taxon>
        <taxon>Papilionoideae</taxon>
        <taxon>50 kb inversion clade</taxon>
        <taxon>genistoids sensu lato</taxon>
        <taxon>core genistoids</taxon>
        <taxon>Genisteae</taxon>
        <taxon>Lupinus</taxon>
    </lineage>
</organism>
<evidence type="ECO:0000256" key="5">
    <source>
        <dbReference type="ARBA" id="ARBA00023004"/>
    </source>
</evidence>
<gene>
    <name evidence="12" type="ORF">Lalb_Chr06g0167031</name>
</gene>
<evidence type="ECO:0000313" key="13">
    <source>
        <dbReference type="Proteomes" id="UP000447434"/>
    </source>
</evidence>
<keyword evidence="5 10" id="KW-0408">Iron</keyword>
<dbReference type="AlphaFoldDB" id="A0A6A4QE33"/>
<dbReference type="InterPro" id="IPR027443">
    <property type="entry name" value="IPNS-like_sf"/>
</dbReference>
<name>A0A6A4QE33_LUPAL</name>
<evidence type="ECO:0000256" key="10">
    <source>
        <dbReference type="RuleBase" id="RU003682"/>
    </source>
</evidence>
<dbReference type="PANTHER" id="PTHR47990">
    <property type="entry name" value="2-OXOGLUTARATE (2OG) AND FE(II)-DEPENDENT OXYGENASE SUPERFAMILY PROTEIN-RELATED"/>
    <property type="match status" value="1"/>
</dbReference>
<dbReference type="Pfam" id="PF03171">
    <property type="entry name" value="2OG-FeII_Oxy"/>
    <property type="match status" value="1"/>
</dbReference>
<keyword evidence="3 12" id="KW-0223">Dioxygenase</keyword>
<feature type="domain" description="Fe2OG dioxygenase" evidence="11">
    <location>
        <begin position="167"/>
        <end position="288"/>
    </location>
</feature>
<proteinExistence type="inferred from homology"/>
<keyword evidence="4 10" id="KW-0560">Oxidoreductase</keyword>
<reference evidence="13" key="1">
    <citation type="journal article" date="2020" name="Nat. Commun.">
        <title>Genome sequence of the cluster root forming white lupin.</title>
        <authorList>
            <person name="Hufnagel B."/>
            <person name="Marques A."/>
            <person name="Soriano A."/>
            <person name="Marques L."/>
            <person name="Divol F."/>
            <person name="Doumas P."/>
            <person name="Sallet E."/>
            <person name="Mancinotti D."/>
            <person name="Carrere S."/>
            <person name="Marande W."/>
            <person name="Arribat S."/>
            <person name="Keller J."/>
            <person name="Huneau C."/>
            <person name="Blein T."/>
            <person name="Aime D."/>
            <person name="Laguerre M."/>
            <person name="Taylor J."/>
            <person name="Schubert V."/>
            <person name="Nelson M."/>
            <person name="Geu-Flores F."/>
            <person name="Crespi M."/>
            <person name="Gallardo-Guerrero K."/>
            <person name="Delaux P.-M."/>
            <person name="Salse J."/>
            <person name="Berges H."/>
            <person name="Guyot R."/>
            <person name="Gouzy J."/>
            <person name="Peret B."/>
        </authorList>
    </citation>
    <scope>NUCLEOTIDE SEQUENCE [LARGE SCALE GENOMIC DNA]</scope>
    <source>
        <strain evidence="13">cv. Amiga</strain>
    </source>
</reference>
<dbReference type="GO" id="GO:0009685">
    <property type="term" value="P:gibberellin metabolic process"/>
    <property type="evidence" value="ECO:0007669"/>
    <property type="project" value="UniProtKB-ARBA"/>
</dbReference>
<dbReference type="Gene3D" id="2.60.120.330">
    <property type="entry name" value="B-lactam Antibiotic, Isopenicillin N Synthase, Chain"/>
    <property type="match status" value="1"/>
</dbReference>
<dbReference type="InterPro" id="IPR005123">
    <property type="entry name" value="Oxoglu/Fe-dep_dioxygenase_dom"/>
</dbReference>
<comment type="pathway">
    <text evidence="6">Plant hormone biosynthesis; gibberellin biosynthesis.</text>
</comment>
<evidence type="ECO:0000256" key="2">
    <source>
        <dbReference type="ARBA" id="ARBA00022723"/>
    </source>
</evidence>
<comment type="pathway">
    <text evidence="1">Hormone biosynthesis.</text>
</comment>